<dbReference type="SUPFAM" id="SSF53335">
    <property type="entry name" value="S-adenosyl-L-methionine-dependent methyltransferases"/>
    <property type="match status" value="1"/>
</dbReference>
<dbReference type="PANTHER" id="PTHR43591:SF24">
    <property type="entry name" value="2-METHOXY-6-POLYPRENYL-1,4-BENZOQUINOL METHYLASE, MITOCHONDRIAL"/>
    <property type="match status" value="1"/>
</dbReference>
<dbReference type="FunFam" id="3.40.50.150:FF:000086">
    <property type="entry name" value="Demethylmenaquinone methyltransferase"/>
    <property type="match status" value="1"/>
</dbReference>
<reference evidence="7 8" key="1">
    <citation type="journal article" date="2015" name="Genome Announc.">
        <title>Expanding the biotechnology potential of lactobacilli through comparative genomics of 213 strains and associated genera.</title>
        <authorList>
            <person name="Sun Z."/>
            <person name="Harris H.M."/>
            <person name="McCann A."/>
            <person name="Guo C."/>
            <person name="Argimon S."/>
            <person name="Zhang W."/>
            <person name="Yang X."/>
            <person name="Jeffery I.B."/>
            <person name="Cooney J.C."/>
            <person name="Kagawa T.F."/>
            <person name="Liu W."/>
            <person name="Song Y."/>
            <person name="Salvetti E."/>
            <person name="Wrobel A."/>
            <person name="Rasinkangas P."/>
            <person name="Parkhill J."/>
            <person name="Rea M.C."/>
            <person name="O'Sullivan O."/>
            <person name="Ritari J."/>
            <person name="Douillard F.P."/>
            <person name="Paul Ross R."/>
            <person name="Yang R."/>
            <person name="Briner A.E."/>
            <person name="Felis G.E."/>
            <person name="de Vos W.M."/>
            <person name="Barrangou R."/>
            <person name="Klaenhammer T.R."/>
            <person name="Caufield P.W."/>
            <person name="Cui Y."/>
            <person name="Zhang H."/>
            <person name="O'Toole P.W."/>
        </authorList>
    </citation>
    <scope>NUCLEOTIDE SEQUENCE [LARGE SCALE GENOMIC DNA]</scope>
    <source>
        <strain evidence="7 8">DSM 21775</strain>
    </source>
</reference>
<sequence length="240" mass="26620">MSLTNHTPEHQVQQLFNQIAPQYDRMNSLISLGTHHHWRHQVMTSMTIHPGDFALDVCCGTGDWTLALAQAVGPAGQVVGLDFSDQMLALADRKVRTAGFANRITLKQGDAMQLPYPDNAFNVVTIGFGLRNVPDANQVLSELTRVVKPGGQVVCLETSQPTNPVIHAGWQLYFGQLVPLMGRVVVHQYRAYNYLQRSTHQFVDVQTLAAMFHTAGLVHVHYQSFNFGAAAVHFGTKPYQ</sequence>
<evidence type="ECO:0000313" key="7">
    <source>
        <dbReference type="EMBL" id="KRN03335.1"/>
    </source>
</evidence>
<evidence type="ECO:0000313" key="8">
    <source>
        <dbReference type="Proteomes" id="UP000051589"/>
    </source>
</evidence>
<evidence type="ECO:0000256" key="2">
    <source>
        <dbReference type="ARBA" id="ARBA00022603"/>
    </source>
</evidence>
<accession>A0A0R2DR74</accession>
<dbReference type="HAMAP" id="MF_01813">
    <property type="entry name" value="MenG_UbiE_methyltr"/>
    <property type="match status" value="1"/>
</dbReference>
<evidence type="ECO:0000256" key="3">
    <source>
        <dbReference type="ARBA" id="ARBA00022679"/>
    </source>
</evidence>
<proteinExistence type="inferred from homology"/>
<keyword evidence="1 6" id="KW-0474">Menaquinone biosynthesis</keyword>
<dbReference type="EC" id="2.1.1.163" evidence="6"/>
<dbReference type="GO" id="GO:0043770">
    <property type="term" value="F:demethylmenaquinone methyltransferase activity"/>
    <property type="evidence" value="ECO:0007669"/>
    <property type="project" value="UniProtKB-UniRule"/>
</dbReference>
<comment type="caution">
    <text evidence="6">Lacks conserved residue(s) required for the propagation of feature annotation.</text>
</comment>
<dbReference type="UniPathway" id="UPA00079">
    <property type="reaction ID" value="UER00169"/>
</dbReference>
<dbReference type="NCBIfam" id="TIGR01934">
    <property type="entry name" value="MenG_MenH_UbiE"/>
    <property type="match status" value="1"/>
</dbReference>
<dbReference type="EMBL" id="AYZH01000001">
    <property type="protein sequence ID" value="KRN03335.1"/>
    <property type="molecule type" value="Genomic_DNA"/>
</dbReference>
<organism evidence="7 8">
    <name type="scientific">Levilactobacillus senmaizukei DSM 21775 = NBRC 103853</name>
    <dbReference type="NCBI Taxonomy" id="1423803"/>
    <lineage>
        <taxon>Bacteria</taxon>
        <taxon>Bacillati</taxon>
        <taxon>Bacillota</taxon>
        <taxon>Bacilli</taxon>
        <taxon>Lactobacillales</taxon>
        <taxon>Lactobacillaceae</taxon>
        <taxon>Levilactobacillus</taxon>
    </lineage>
</organism>
<dbReference type="InterPro" id="IPR004033">
    <property type="entry name" value="UbiE/COQ5_MeTrFase"/>
</dbReference>
<dbReference type="Gene3D" id="3.40.50.150">
    <property type="entry name" value="Vaccinia Virus protein VP39"/>
    <property type="match status" value="1"/>
</dbReference>
<evidence type="ECO:0000256" key="6">
    <source>
        <dbReference type="HAMAP-Rule" id="MF_01813"/>
    </source>
</evidence>
<dbReference type="RefSeq" id="WP_061775620.1">
    <property type="nucleotide sequence ID" value="NZ_AYZH01000001.1"/>
</dbReference>
<dbReference type="PANTHER" id="PTHR43591">
    <property type="entry name" value="METHYLTRANSFERASE"/>
    <property type="match status" value="1"/>
</dbReference>
<keyword evidence="2 6" id="KW-0489">Methyltransferase</keyword>
<keyword evidence="4 6" id="KW-0949">S-adenosyl-L-methionine</keyword>
<dbReference type="PROSITE" id="PS51608">
    <property type="entry name" value="SAM_MT_UBIE"/>
    <property type="match status" value="1"/>
</dbReference>
<dbReference type="InterPro" id="IPR023576">
    <property type="entry name" value="UbiE/COQ5_MeTrFase_CS"/>
</dbReference>
<dbReference type="Proteomes" id="UP000051589">
    <property type="component" value="Unassembled WGS sequence"/>
</dbReference>
<evidence type="ECO:0000256" key="1">
    <source>
        <dbReference type="ARBA" id="ARBA00022428"/>
    </source>
</evidence>
<dbReference type="AlphaFoldDB" id="A0A0R2DR74"/>
<evidence type="ECO:0000256" key="5">
    <source>
        <dbReference type="ARBA" id="ARBA00059758"/>
    </source>
</evidence>
<dbReference type="Pfam" id="PF01209">
    <property type="entry name" value="Ubie_methyltran"/>
    <property type="match status" value="1"/>
</dbReference>
<comment type="similarity">
    <text evidence="6">Belongs to the class I-like SAM-binding methyltransferase superfamily. MenG/UbiE family.</text>
</comment>
<dbReference type="InterPro" id="IPR029063">
    <property type="entry name" value="SAM-dependent_MTases_sf"/>
</dbReference>
<dbReference type="CDD" id="cd02440">
    <property type="entry name" value="AdoMet_MTases"/>
    <property type="match status" value="1"/>
</dbReference>
<feature type="binding site" evidence="6">
    <location>
        <position position="82"/>
    </location>
    <ligand>
        <name>S-adenosyl-L-methionine</name>
        <dbReference type="ChEBI" id="CHEBI:59789"/>
    </ligand>
</feature>
<protein>
    <recommendedName>
        <fullName evidence="6">Demethylmenaquinone methyltransferase</fullName>
        <ecNumber evidence="6">2.1.1.163</ecNumber>
    </recommendedName>
</protein>
<feature type="binding site" evidence="6">
    <location>
        <position position="61"/>
    </location>
    <ligand>
        <name>S-adenosyl-L-methionine</name>
        <dbReference type="ChEBI" id="CHEBI:59789"/>
    </ligand>
</feature>
<comment type="pathway">
    <text evidence="6">Quinol/quinone metabolism; menaquinone biosynthesis; menaquinol from 1,4-dihydroxy-2-naphthoate: step 2/2.</text>
</comment>
<dbReference type="GO" id="GO:0032259">
    <property type="term" value="P:methylation"/>
    <property type="evidence" value="ECO:0007669"/>
    <property type="project" value="UniProtKB-KW"/>
</dbReference>
<keyword evidence="8" id="KW-1185">Reference proteome</keyword>
<name>A0A0R2DR74_9LACO</name>
<dbReference type="OrthoDB" id="9808140at2"/>
<dbReference type="STRING" id="1423803.FD13_GL000118"/>
<feature type="binding site" evidence="6">
    <location>
        <begin position="110"/>
        <end position="111"/>
    </location>
    <ligand>
        <name>S-adenosyl-L-methionine</name>
        <dbReference type="ChEBI" id="CHEBI:59789"/>
    </ligand>
</feature>
<dbReference type="PROSITE" id="PS01184">
    <property type="entry name" value="UBIE_2"/>
    <property type="match status" value="1"/>
</dbReference>
<keyword evidence="3 6" id="KW-0808">Transferase</keyword>
<dbReference type="NCBIfam" id="NF001244">
    <property type="entry name" value="PRK00216.1-5"/>
    <property type="match status" value="1"/>
</dbReference>
<dbReference type="NCBIfam" id="NF001243">
    <property type="entry name" value="PRK00216.1-4"/>
    <property type="match status" value="1"/>
</dbReference>
<gene>
    <name evidence="6" type="primary">menG</name>
    <name evidence="7" type="ORF">FD13_GL000118</name>
</gene>
<comment type="catalytic activity">
    <reaction evidence="6">
        <text>a 2-demethylmenaquinol + S-adenosyl-L-methionine = a menaquinol + S-adenosyl-L-homocysteine + H(+)</text>
        <dbReference type="Rhea" id="RHEA:42640"/>
        <dbReference type="Rhea" id="RHEA-COMP:9539"/>
        <dbReference type="Rhea" id="RHEA-COMP:9563"/>
        <dbReference type="ChEBI" id="CHEBI:15378"/>
        <dbReference type="ChEBI" id="CHEBI:18151"/>
        <dbReference type="ChEBI" id="CHEBI:55437"/>
        <dbReference type="ChEBI" id="CHEBI:57856"/>
        <dbReference type="ChEBI" id="CHEBI:59789"/>
        <dbReference type="EC" id="2.1.1.163"/>
    </reaction>
</comment>
<comment type="function">
    <text evidence="5 6">Methyltransferase required for the conversion of demethylmenaquinol (DMKH2) to menaquinol (MKH2).</text>
</comment>
<dbReference type="GO" id="GO:0009234">
    <property type="term" value="P:menaquinone biosynthetic process"/>
    <property type="evidence" value="ECO:0007669"/>
    <property type="project" value="UniProtKB-UniRule"/>
</dbReference>
<dbReference type="PATRIC" id="fig|1423803.3.peg.116"/>
<comment type="caution">
    <text evidence="7">The sequence shown here is derived from an EMBL/GenBank/DDBJ whole genome shotgun (WGS) entry which is preliminary data.</text>
</comment>
<dbReference type="PROSITE" id="PS01183">
    <property type="entry name" value="UBIE_1"/>
    <property type="match status" value="1"/>
</dbReference>
<evidence type="ECO:0000256" key="4">
    <source>
        <dbReference type="ARBA" id="ARBA00022691"/>
    </source>
</evidence>